<dbReference type="InterPro" id="IPR016197">
    <property type="entry name" value="Chromo-like_dom_sf"/>
</dbReference>
<comment type="subunit">
    <text evidence="1">Component of the NuA4 histone acetyltransferase complex.</text>
</comment>
<dbReference type="OrthoDB" id="433924at2759"/>
<evidence type="ECO:0000256" key="1">
    <source>
        <dbReference type="ARBA" id="ARBA00011353"/>
    </source>
</evidence>
<name>A0A9P9K4K3_FUSSL</name>
<reference evidence="4" key="1">
    <citation type="journal article" date="2021" name="Nat. Commun.">
        <title>Genetic determinants of endophytism in the Arabidopsis root mycobiome.</title>
        <authorList>
            <person name="Mesny F."/>
            <person name="Miyauchi S."/>
            <person name="Thiergart T."/>
            <person name="Pickel B."/>
            <person name="Atanasova L."/>
            <person name="Karlsson M."/>
            <person name="Huettel B."/>
            <person name="Barry K.W."/>
            <person name="Haridas S."/>
            <person name="Chen C."/>
            <person name="Bauer D."/>
            <person name="Andreopoulos W."/>
            <person name="Pangilinan J."/>
            <person name="LaButti K."/>
            <person name="Riley R."/>
            <person name="Lipzen A."/>
            <person name="Clum A."/>
            <person name="Drula E."/>
            <person name="Henrissat B."/>
            <person name="Kohler A."/>
            <person name="Grigoriev I.V."/>
            <person name="Martin F.M."/>
            <person name="Hacquard S."/>
        </authorList>
    </citation>
    <scope>NUCLEOTIDE SEQUENCE</scope>
    <source>
        <strain evidence="4">FSSC 5 MPI-SDFR-AT-0091</strain>
    </source>
</reference>
<evidence type="ECO:0000256" key="2">
    <source>
        <dbReference type="SAM" id="MobiDB-lite"/>
    </source>
</evidence>
<dbReference type="CDD" id="cd00024">
    <property type="entry name" value="CD_CSD"/>
    <property type="match status" value="2"/>
</dbReference>
<gene>
    <name evidence="4" type="ORF">B0J15DRAFT_596671</name>
</gene>
<proteinExistence type="predicted"/>
<evidence type="ECO:0000313" key="4">
    <source>
        <dbReference type="EMBL" id="KAH7247783.1"/>
    </source>
</evidence>
<organism evidence="4 5">
    <name type="scientific">Fusarium solani</name>
    <name type="common">Filamentous fungus</name>
    <dbReference type="NCBI Taxonomy" id="169388"/>
    <lineage>
        <taxon>Eukaryota</taxon>
        <taxon>Fungi</taxon>
        <taxon>Dikarya</taxon>
        <taxon>Ascomycota</taxon>
        <taxon>Pezizomycotina</taxon>
        <taxon>Sordariomycetes</taxon>
        <taxon>Hypocreomycetidae</taxon>
        <taxon>Hypocreales</taxon>
        <taxon>Nectriaceae</taxon>
        <taxon>Fusarium</taxon>
        <taxon>Fusarium solani species complex</taxon>
    </lineage>
</organism>
<feature type="compositionally biased region" description="Basic residues" evidence="2">
    <location>
        <begin position="23"/>
        <end position="42"/>
    </location>
</feature>
<feature type="domain" description="Chromo" evidence="3">
    <location>
        <begin position="164"/>
        <end position="221"/>
    </location>
</feature>
<evidence type="ECO:0000259" key="3">
    <source>
        <dbReference type="PROSITE" id="PS50013"/>
    </source>
</evidence>
<dbReference type="Proteomes" id="UP000736672">
    <property type="component" value="Unassembled WGS sequence"/>
</dbReference>
<dbReference type="PROSITE" id="PS50013">
    <property type="entry name" value="CHROMO_2"/>
    <property type="match status" value="2"/>
</dbReference>
<feature type="compositionally biased region" description="Polar residues" evidence="2">
    <location>
        <begin position="55"/>
        <end position="72"/>
    </location>
</feature>
<dbReference type="InterPro" id="IPR023780">
    <property type="entry name" value="Chromo_domain"/>
</dbReference>
<evidence type="ECO:0000313" key="5">
    <source>
        <dbReference type="Proteomes" id="UP000736672"/>
    </source>
</evidence>
<dbReference type="GO" id="GO:0006338">
    <property type="term" value="P:chromatin remodeling"/>
    <property type="evidence" value="ECO:0007669"/>
    <property type="project" value="UniProtKB-ARBA"/>
</dbReference>
<feature type="compositionally biased region" description="Basic residues" evidence="2">
    <location>
        <begin position="116"/>
        <end position="125"/>
    </location>
</feature>
<protein>
    <recommendedName>
        <fullName evidence="3">Chromo domain-containing protein</fullName>
    </recommendedName>
</protein>
<dbReference type="EMBL" id="JAGTJS010000015">
    <property type="protein sequence ID" value="KAH7247783.1"/>
    <property type="molecule type" value="Genomic_DNA"/>
</dbReference>
<dbReference type="Gene3D" id="2.40.50.40">
    <property type="match status" value="2"/>
</dbReference>
<dbReference type="AlphaFoldDB" id="A0A9P9K4K3"/>
<feature type="region of interest" description="Disordered" evidence="2">
    <location>
        <begin position="85"/>
        <end position="164"/>
    </location>
</feature>
<feature type="domain" description="Chromo" evidence="3">
    <location>
        <begin position="226"/>
        <end position="281"/>
    </location>
</feature>
<dbReference type="SUPFAM" id="SSF54160">
    <property type="entry name" value="Chromo domain-like"/>
    <property type="match status" value="2"/>
</dbReference>
<sequence length="281" mass="32726">MMDTILSIFSPRKRAPEPPKPLPHPRGRTYSRKDRVRVKRALGRISDSDTRSLRNRTSNASSITTSHDTTGEITYLQEQETTVKMNTPGTDTRSPVEPQLSPSLGSSPRDDGMSPRYKRLVRKRPPVPENEDEEMAEPEDEAEHDTEGEEHDENEEEEEDDESYSFNKILNYRWVKNKIQLQIEWSEHPQTWEPEENIHRDAPAALFDYWRSKGGRPDNPQKPGVYDIFAIRKHSKDKKKVLVEWVGYDESEQTWEDRKKIEKAAKALVDDYFDGFKKGKK</sequence>
<keyword evidence="5" id="KW-1185">Reference proteome</keyword>
<feature type="compositionally biased region" description="Acidic residues" evidence="2">
    <location>
        <begin position="129"/>
        <end position="163"/>
    </location>
</feature>
<dbReference type="InterPro" id="IPR000953">
    <property type="entry name" value="Chromo/chromo_shadow_dom"/>
</dbReference>
<feature type="region of interest" description="Disordered" evidence="2">
    <location>
        <begin position="1"/>
        <end position="72"/>
    </location>
</feature>
<dbReference type="SMART" id="SM00298">
    <property type="entry name" value="CHROMO"/>
    <property type="match status" value="2"/>
</dbReference>
<comment type="caution">
    <text evidence="4">The sequence shown here is derived from an EMBL/GenBank/DDBJ whole genome shotgun (WGS) entry which is preliminary data.</text>
</comment>
<dbReference type="Pfam" id="PF00385">
    <property type="entry name" value="Chromo"/>
    <property type="match status" value="1"/>
</dbReference>
<accession>A0A9P9K4K3</accession>